<reference evidence="2 3" key="1">
    <citation type="submission" date="2015-05" db="EMBL/GenBank/DDBJ databases">
        <authorList>
            <person name="Tang B."/>
            <person name="Yu Y."/>
        </authorList>
    </citation>
    <scope>NUCLEOTIDE SEQUENCE [LARGE SCALE GENOMIC DNA]</scope>
    <source>
        <strain evidence="2 3">DSM 7029</strain>
    </source>
</reference>
<protein>
    <recommendedName>
        <fullName evidence="4">DUF3592 domain-containing protein</fullName>
    </recommendedName>
</protein>
<dbReference type="AlphaFoldDB" id="A0A0G3BX34"/>
<organism evidence="2 3">
    <name type="scientific">Caldimonas brevitalea</name>
    <dbReference type="NCBI Taxonomy" id="413882"/>
    <lineage>
        <taxon>Bacteria</taxon>
        <taxon>Pseudomonadati</taxon>
        <taxon>Pseudomonadota</taxon>
        <taxon>Betaproteobacteria</taxon>
        <taxon>Burkholderiales</taxon>
        <taxon>Sphaerotilaceae</taxon>
        <taxon>Caldimonas</taxon>
    </lineage>
</organism>
<sequence>MITHAFASTTQRRIGKSLLVLALCLALLAAWRWHVESDFIRRASVTRGEVVEVGKKQMTAKVIFADKNGRVHTLPPPVQTSLRKYRPGERVWVLFRPEDPTTAKLSEPSQLWNSTHLYLYFSAVSAILGLLVWTGILVAGPLKQRRISVGL</sequence>
<dbReference type="EMBL" id="CP011371">
    <property type="protein sequence ID" value="AKJ31926.1"/>
    <property type="molecule type" value="Genomic_DNA"/>
</dbReference>
<keyword evidence="3" id="KW-1185">Reference proteome</keyword>
<keyword evidence="1" id="KW-0812">Transmembrane</keyword>
<name>A0A0G3BX34_9BURK</name>
<evidence type="ECO:0000256" key="1">
    <source>
        <dbReference type="SAM" id="Phobius"/>
    </source>
</evidence>
<feature type="transmembrane region" description="Helical" evidence="1">
    <location>
        <begin position="117"/>
        <end position="139"/>
    </location>
</feature>
<evidence type="ECO:0000313" key="2">
    <source>
        <dbReference type="EMBL" id="AKJ31926.1"/>
    </source>
</evidence>
<evidence type="ECO:0000313" key="3">
    <source>
        <dbReference type="Proteomes" id="UP000035352"/>
    </source>
</evidence>
<dbReference type="Proteomes" id="UP000035352">
    <property type="component" value="Chromosome"/>
</dbReference>
<evidence type="ECO:0008006" key="4">
    <source>
        <dbReference type="Google" id="ProtNLM"/>
    </source>
</evidence>
<keyword evidence="1" id="KW-1133">Transmembrane helix</keyword>
<accession>A0A0G3BX34</accession>
<keyword evidence="1" id="KW-0472">Membrane</keyword>
<dbReference type="KEGG" id="pbh:AAW51_5235"/>
<gene>
    <name evidence="2" type="ORF">AAW51_5235</name>
</gene>
<proteinExistence type="predicted"/>